<reference evidence="2" key="1">
    <citation type="journal article" date="2020" name="mSystems">
        <title>Genome- and Community-Level Interaction Insights into Carbon Utilization and Element Cycling Functions of Hydrothermarchaeota in Hydrothermal Sediment.</title>
        <authorList>
            <person name="Zhou Z."/>
            <person name="Liu Y."/>
            <person name="Xu W."/>
            <person name="Pan J."/>
            <person name="Luo Z.H."/>
            <person name="Li M."/>
        </authorList>
    </citation>
    <scope>NUCLEOTIDE SEQUENCE [LARGE SCALE GENOMIC DNA]</scope>
    <source>
        <strain evidence="2">SpSt-579</strain>
    </source>
</reference>
<dbReference type="GO" id="GO:0006281">
    <property type="term" value="P:DNA repair"/>
    <property type="evidence" value="ECO:0007669"/>
    <property type="project" value="InterPro"/>
</dbReference>
<organism evidence="2">
    <name type="scientific">candidate division CPR3 bacterium</name>
    <dbReference type="NCBI Taxonomy" id="2268181"/>
    <lineage>
        <taxon>Bacteria</taxon>
        <taxon>Bacteria division CPR3</taxon>
    </lineage>
</organism>
<evidence type="ECO:0000259" key="1">
    <source>
        <dbReference type="Pfam" id="PF03461"/>
    </source>
</evidence>
<dbReference type="Gene3D" id="3.90.1150.50">
    <property type="entry name" value="Transcription-repair-coupling factor, D7 domain"/>
    <property type="match status" value="1"/>
</dbReference>
<dbReference type="AlphaFoldDB" id="A0A7C4M0W0"/>
<sequence>MDMAGPLPTEVRNLANIVKIKKLLKGKGVKRIIEKDSKMEFYFSRDFKPSALDISRWQKSFGENLKFFKTSSGDGFEIKMYNKDRLEIIKEVFDLDV</sequence>
<dbReference type="SUPFAM" id="SSF143517">
    <property type="entry name" value="TRCF domain-like"/>
    <property type="match status" value="1"/>
</dbReference>
<feature type="domain" description="Transcription-repair-coupling factor C-terminal" evidence="1">
    <location>
        <begin position="2"/>
        <end position="47"/>
    </location>
</feature>
<protein>
    <recommendedName>
        <fullName evidence="1">Transcription-repair-coupling factor C-terminal domain-containing protein</fullName>
    </recommendedName>
</protein>
<evidence type="ECO:0000313" key="2">
    <source>
        <dbReference type="EMBL" id="HGT71068.1"/>
    </source>
</evidence>
<name>A0A7C4M0W0_UNCC3</name>
<dbReference type="InterPro" id="IPR037235">
    <property type="entry name" value="TRCF-like_C_D7"/>
</dbReference>
<proteinExistence type="predicted"/>
<dbReference type="Pfam" id="PF03461">
    <property type="entry name" value="TRCF"/>
    <property type="match status" value="1"/>
</dbReference>
<dbReference type="EMBL" id="DSYQ01000009">
    <property type="protein sequence ID" value="HGT71068.1"/>
    <property type="molecule type" value="Genomic_DNA"/>
</dbReference>
<gene>
    <name evidence="2" type="ORF">ENT43_02285</name>
</gene>
<comment type="caution">
    <text evidence="2">The sequence shown here is derived from an EMBL/GenBank/DDBJ whole genome shotgun (WGS) entry which is preliminary data.</text>
</comment>
<accession>A0A7C4M0W0</accession>
<dbReference type="InterPro" id="IPR005118">
    <property type="entry name" value="TRCF_C"/>
</dbReference>